<evidence type="ECO:0000259" key="10">
    <source>
        <dbReference type="PROSITE" id="PS50929"/>
    </source>
</evidence>
<dbReference type="InterPro" id="IPR003439">
    <property type="entry name" value="ABC_transporter-like_ATP-bd"/>
</dbReference>
<keyword evidence="2 8" id="KW-0812">Transmembrane</keyword>
<dbReference type="SMART" id="SM00382">
    <property type="entry name" value="AAA"/>
    <property type="match status" value="2"/>
</dbReference>
<keyword evidence="12" id="KW-1185">Reference proteome</keyword>
<dbReference type="PANTHER" id="PTHR24221:SF654">
    <property type="entry name" value="ATP-BINDING CASSETTE SUB-FAMILY B MEMBER 6"/>
    <property type="match status" value="1"/>
</dbReference>
<evidence type="ECO:0000256" key="7">
    <source>
        <dbReference type="SAM" id="MobiDB-lite"/>
    </source>
</evidence>
<keyword evidence="4" id="KW-0067">ATP-binding</keyword>
<dbReference type="InterPro" id="IPR027417">
    <property type="entry name" value="P-loop_NTPase"/>
</dbReference>
<evidence type="ECO:0000256" key="2">
    <source>
        <dbReference type="ARBA" id="ARBA00022692"/>
    </source>
</evidence>
<dbReference type="InterPro" id="IPR039421">
    <property type="entry name" value="Type_1_exporter"/>
</dbReference>
<feature type="transmembrane region" description="Helical" evidence="8">
    <location>
        <begin position="795"/>
        <end position="817"/>
    </location>
</feature>
<evidence type="ECO:0000256" key="3">
    <source>
        <dbReference type="ARBA" id="ARBA00022741"/>
    </source>
</evidence>
<feature type="transmembrane region" description="Helical" evidence="8">
    <location>
        <begin position="714"/>
        <end position="733"/>
    </location>
</feature>
<feature type="transmembrane region" description="Helical" evidence="8">
    <location>
        <begin position="93"/>
        <end position="115"/>
    </location>
</feature>
<feature type="domain" description="ABC transporter" evidence="9">
    <location>
        <begin position="294"/>
        <end position="524"/>
    </location>
</feature>
<feature type="transmembrane region" description="Helical" evidence="8">
    <location>
        <begin position="687"/>
        <end position="708"/>
    </location>
</feature>
<dbReference type="CDD" id="cd18584">
    <property type="entry name" value="ABC_6TM_AarD_CydD"/>
    <property type="match status" value="1"/>
</dbReference>
<feature type="domain" description="ABC transmembrane type-1" evidence="10">
    <location>
        <begin position="1"/>
        <end position="265"/>
    </location>
</feature>
<dbReference type="PROSITE" id="PS50929">
    <property type="entry name" value="ABC_TM1F"/>
    <property type="match status" value="2"/>
</dbReference>
<proteinExistence type="predicted"/>
<dbReference type="Pfam" id="PF00664">
    <property type="entry name" value="ABC_membrane"/>
    <property type="match status" value="1"/>
</dbReference>
<feature type="domain" description="ABC transporter" evidence="9">
    <location>
        <begin position="894"/>
        <end position="1103"/>
    </location>
</feature>
<keyword evidence="6 8" id="KW-0472">Membrane</keyword>
<evidence type="ECO:0000256" key="6">
    <source>
        <dbReference type="ARBA" id="ARBA00023136"/>
    </source>
</evidence>
<protein>
    <submittedName>
        <fullName evidence="11">Thiol reductant ABC exporter subunit CydD</fullName>
    </submittedName>
</protein>
<feature type="compositionally biased region" description="Low complexity" evidence="7">
    <location>
        <begin position="526"/>
        <end position="540"/>
    </location>
</feature>
<dbReference type="Proteomes" id="UP001500984">
    <property type="component" value="Unassembled WGS sequence"/>
</dbReference>
<dbReference type="SUPFAM" id="SSF52540">
    <property type="entry name" value="P-loop containing nucleoside triphosphate hydrolases"/>
    <property type="match status" value="2"/>
</dbReference>
<dbReference type="PANTHER" id="PTHR24221">
    <property type="entry name" value="ATP-BINDING CASSETTE SUB-FAMILY B"/>
    <property type="match status" value="1"/>
</dbReference>
<comment type="subcellular location">
    <subcellularLocation>
        <location evidence="1">Cell membrane</location>
        <topology evidence="1">Multi-pass membrane protein</topology>
    </subcellularLocation>
</comment>
<evidence type="ECO:0000256" key="5">
    <source>
        <dbReference type="ARBA" id="ARBA00022989"/>
    </source>
</evidence>
<dbReference type="InterPro" id="IPR011527">
    <property type="entry name" value="ABC1_TM_dom"/>
</dbReference>
<evidence type="ECO:0000259" key="9">
    <source>
        <dbReference type="PROSITE" id="PS50893"/>
    </source>
</evidence>
<keyword evidence="5 8" id="KW-1133">Transmembrane helix</keyword>
<dbReference type="InterPro" id="IPR014223">
    <property type="entry name" value="ABC_CydC/D"/>
</dbReference>
<dbReference type="PROSITE" id="PS00211">
    <property type="entry name" value="ABC_TRANSPORTER_1"/>
    <property type="match status" value="1"/>
</dbReference>
<dbReference type="InterPro" id="IPR017871">
    <property type="entry name" value="ABC_transporter-like_CS"/>
</dbReference>
<accession>A0ABN2X9G3</accession>
<evidence type="ECO:0000256" key="4">
    <source>
        <dbReference type="ARBA" id="ARBA00022840"/>
    </source>
</evidence>
<dbReference type="Gene3D" id="3.40.50.300">
    <property type="entry name" value="P-loop containing nucleotide triphosphate hydrolases"/>
    <property type="match status" value="2"/>
</dbReference>
<dbReference type="InterPro" id="IPR036640">
    <property type="entry name" value="ABC1_TM_sf"/>
</dbReference>
<dbReference type="CDD" id="cd03228">
    <property type="entry name" value="ABCC_MRP_Like"/>
    <property type="match status" value="1"/>
</dbReference>
<evidence type="ECO:0000256" key="1">
    <source>
        <dbReference type="ARBA" id="ARBA00004651"/>
    </source>
</evidence>
<sequence length="1103" mass="113625">MLVADGVARGIVAAMQGAEVRSAVLTGLAGALCQALAAWAGQWAGARSSVGAKTRLRSLFVMRAFAGSGRDLPGTQGALALTATRSLDEIDDYFTAVVPALTASAVVPLLVGARILAADWVSALVIVLTIPLVPVFMILIGQHTAERIGAATAALDRFSGHLVELARGVPVLVGLGRLPAQTRALREVSQRYRDTTMTTLRTAFLSALALELIATLSVALVAVFVGVRLVHGSLDLEAGLLALILAPECYLPLRRLGAAFHSTENGLAAYDRVRTLLDAPTAPGPAAPPEGLTLRLGDVTVAHPGRGAPTLRGTSLSWGATGLLAVTGASGSGKSTVLGLLAGLVRAEDGTRVSGEVEAVRPVAFAPQRPAFAAETVEAEVAMHLPARLREDPRLRRDAVEECLRFACLEDLHGGQGTRACEALSPGEQRRLALARARAAVMAGARLVLLDEPTAHLDAARATRVRAEIGALAREVAVVVATHDAGLTALAEDRVHLEDGVLGAERPAAGGDVAAVTESAAEGVADDAAPAADAAPSPQAEAEREGESAPPVPLRTVLRRLVQAVDPLSPRFLLAVLLGAASVAAGAALTGVSAWLIVRAASQPPIMYLLVAIVGVRFFGLSRAVLAYAQRLCLHDAVLSALTRLRVRLWQGLARRGVADRRVSRGEGALRSLIADVDDVRDLVPRVVLPPLVAVVVSTAAVAVLFSLHPAAGSITLSAVLTALVAGAGVTLLSDRRASSVRVGARSTVLARLSALLGAREDLLPDGAWRAPAQELAEADEAAARAERGALRARGAGEAVVTAVMIAAAVLSVAALAPSTGSGALSGELLAVAVLLPLGLIDALLDALSAVQQWPALRTVLAGMHEDDLAAPESVDAAGPSRPAAEAPAEIRALSVEALTLRWPGAAEPAVLALTADFPVPGRTAVTGASGSGKTTLVSALMRFLDPVSGRVRVNGADAAPLGPQDLAGRLAWCPQEAHVFDSTLRGNLLIARDRDDAPADAEMEAALRRAGLGELLADAGLDAQVGAGGARLSGGQRQRLAVARTLLVGADVVILDEPTAHLDKPTARAVMRDLDDALADRGMVLVTHDEGLVREDDVRVRL</sequence>
<evidence type="ECO:0000313" key="11">
    <source>
        <dbReference type="EMBL" id="GAA2106430.1"/>
    </source>
</evidence>
<comment type="caution">
    <text evidence="11">The sequence shown here is derived from an EMBL/GenBank/DDBJ whole genome shotgun (WGS) entry which is preliminary data.</text>
</comment>
<evidence type="ECO:0000256" key="8">
    <source>
        <dbReference type="SAM" id="Phobius"/>
    </source>
</evidence>
<feature type="transmembrane region" description="Helical" evidence="8">
    <location>
        <begin position="572"/>
        <end position="600"/>
    </location>
</feature>
<feature type="transmembrane region" description="Helical" evidence="8">
    <location>
        <begin position="203"/>
        <end position="230"/>
    </location>
</feature>
<feature type="transmembrane region" description="Helical" evidence="8">
    <location>
        <begin position="121"/>
        <end position="140"/>
    </location>
</feature>
<dbReference type="InterPro" id="IPR003593">
    <property type="entry name" value="AAA+_ATPase"/>
</dbReference>
<dbReference type="EMBL" id="BAAAPZ010000019">
    <property type="protein sequence ID" value="GAA2106430.1"/>
    <property type="molecule type" value="Genomic_DNA"/>
</dbReference>
<gene>
    <name evidence="11" type="primary">cydD</name>
    <name evidence="11" type="ORF">GCM10009823_32490</name>
</gene>
<evidence type="ECO:0000313" key="12">
    <source>
        <dbReference type="Proteomes" id="UP001500984"/>
    </source>
</evidence>
<dbReference type="PROSITE" id="PS50893">
    <property type="entry name" value="ABC_TRANSPORTER_2"/>
    <property type="match status" value="2"/>
</dbReference>
<reference evidence="11 12" key="1">
    <citation type="journal article" date="2019" name="Int. J. Syst. Evol. Microbiol.">
        <title>The Global Catalogue of Microorganisms (GCM) 10K type strain sequencing project: providing services to taxonomists for standard genome sequencing and annotation.</title>
        <authorList>
            <consortium name="The Broad Institute Genomics Platform"/>
            <consortium name="The Broad Institute Genome Sequencing Center for Infectious Disease"/>
            <person name="Wu L."/>
            <person name="Ma J."/>
        </authorList>
    </citation>
    <scope>NUCLEOTIDE SEQUENCE [LARGE SCALE GENOMIC DNA]</scope>
    <source>
        <strain evidence="11 12">JCM 15900</strain>
    </source>
</reference>
<dbReference type="Gene3D" id="1.20.1560.10">
    <property type="entry name" value="ABC transporter type 1, transmembrane domain"/>
    <property type="match status" value="2"/>
</dbReference>
<dbReference type="Pfam" id="PF00005">
    <property type="entry name" value="ABC_tran"/>
    <property type="match status" value="2"/>
</dbReference>
<feature type="region of interest" description="Disordered" evidence="7">
    <location>
        <begin position="526"/>
        <end position="550"/>
    </location>
</feature>
<feature type="domain" description="ABC transmembrane type-1" evidence="10">
    <location>
        <begin position="573"/>
        <end position="856"/>
    </location>
</feature>
<organism evidence="11 12">
    <name type="scientific">Brevibacterium salitolerans</name>
    <dbReference type="NCBI Taxonomy" id="1403566"/>
    <lineage>
        <taxon>Bacteria</taxon>
        <taxon>Bacillati</taxon>
        <taxon>Actinomycetota</taxon>
        <taxon>Actinomycetes</taxon>
        <taxon>Micrococcales</taxon>
        <taxon>Brevibacteriaceae</taxon>
        <taxon>Brevibacterium</taxon>
    </lineage>
</organism>
<dbReference type="SUPFAM" id="SSF90123">
    <property type="entry name" value="ABC transporter transmembrane region"/>
    <property type="match status" value="2"/>
</dbReference>
<keyword evidence="3" id="KW-0547">Nucleotide-binding</keyword>
<name>A0ABN2X9G3_9MICO</name>
<dbReference type="NCBIfam" id="TIGR02868">
    <property type="entry name" value="CydC"/>
    <property type="match status" value="1"/>
</dbReference>